<evidence type="ECO:0000313" key="2">
    <source>
        <dbReference type="Proteomes" id="UP000786811"/>
    </source>
</evidence>
<keyword evidence="2" id="KW-1185">Reference proteome</keyword>
<organism evidence="1 2">
    <name type="scientific">Cotesia congregata</name>
    <name type="common">Parasitoid wasp</name>
    <name type="synonym">Apanteles congregatus</name>
    <dbReference type="NCBI Taxonomy" id="51543"/>
    <lineage>
        <taxon>Eukaryota</taxon>
        <taxon>Metazoa</taxon>
        <taxon>Ecdysozoa</taxon>
        <taxon>Arthropoda</taxon>
        <taxon>Hexapoda</taxon>
        <taxon>Insecta</taxon>
        <taxon>Pterygota</taxon>
        <taxon>Neoptera</taxon>
        <taxon>Endopterygota</taxon>
        <taxon>Hymenoptera</taxon>
        <taxon>Apocrita</taxon>
        <taxon>Ichneumonoidea</taxon>
        <taxon>Braconidae</taxon>
        <taxon>Microgastrinae</taxon>
        <taxon>Cotesia</taxon>
    </lineage>
</organism>
<evidence type="ECO:0000313" key="1">
    <source>
        <dbReference type="EMBL" id="CAG5081646.1"/>
    </source>
</evidence>
<dbReference type="AlphaFoldDB" id="A0A8J2H7U0"/>
<protein>
    <submittedName>
        <fullName evidence="1">Cc_odve66_9</fullName>
    </submittedName>
</protein>
<dbReference type="InterPro" id="IPR008929">
    <property type="entry name" value="Chondroitin_lyas"/>
</dbReference>
<sequence length="660" mass="76444">MQATQNLGFQISEKQIKFTRLNDQMLEILSTSNSLDSKIIRKIDKCTRLDGDINDKLEVLKRLNHSINTKLQQTTSADVTKLFNIKTKLGDLFPFTPSFSSHDERNVDYYIRSLESSPYYRISNFDGMKNLCERGIKIIRFVNEDNAKGLKYQKFVDFIAQEVTDNRTTMIDEDSIISLTTFLSMYMLVYSEILPDKLRYHNRIIELIPRIPSIPIPELTSGNSKKEYSAILNLSTPRLLSSYMNNFNDYIYDINSIALSKFNSKINSVDGVAFSDHIRQDSSAFAVHSERHVPYVNYSIYLKKVVEEMKFPDLYASVYSVLDIPGNFYDSVKRIVTTIMHPTIKVLQHGLNSSKGDITSEFNWLDVKGKIGCYLIPSIGFGIFKTNQFMFSLRIPMHNIPLSVLSVCNSAELRQCNKFVTSILNLRKIYKTGETYSDYKTWNDICKETGLLIYGGFPMNTFDEYVYSNIGHKTFRTNYVGQLEKNDQVLFWKRSNEAICRSEKEGTTYTVTEVGMFTTEGLEAIYEFSTNRSAGTLKFNYKNDAQSKCLVNNLKNCNQRNDVIEIRLNKDHIASFKWFMPTNHTQKSHDLQFSNGTQTFTYNYHNYKIENMDFDETSFTVKCNNKVILIGNNSPRLKEIIRYDGTDYHRDPETMMYQKN</sequence>
<dbReference type="Proteomes" id="UP000786811">
    <property type="component" value="Unassembled WGS sequence"/>
</dbReference>
<comment type="caution">
    <text evidence="1">The sequence shown here is derived from an EMBL/GenBank/DDBJ whole genome shotgun (WGS) entry which is preliminary data.</text>
</comment>
<dbReference type="EMBL" id="CAJNRD030001118">
    <property type="protein sequence ID" value="CAG5081646.1"/>
    <property type="molecule type" value="Genomic_DNA"/>
</dbReference>
<name>A0A8J2H7U0_COTCN</name>
<proteinExistence type="predicted"/>
<reference evidence="1" key="1">
    <citation type="submission" date="2021-04" db="EMBL/GenBank/DDBJ databases">
        <authorList>
            <person name="Chebbi M.A.C M."/>
        </authorList>
    </citation>
    <scope>NUCLEOTIDE SEQUENCE</scope>
</reference>
<dbReference type="Gene3D" id="1.50.10.100">
    <property type="entry name" value="Chondroitin AC/alginate lyase"/>
    <property type="match status" value="1"/>
</dbReference>
<dbReference type="OrthoDB" id="6350415at2759"/>
<gene>
    <name evidence="1" type="ORF">HICCMSTLAB_LOCUS3343</name>
</gene>
<accession>A0A8J2H7U0</accession>